<organism evidence="1">
    <name type="scientific">Arundo donax</name>
    <name type="common">Giant reed</name>
    <name type="synonym">Donax arundinaceus</name>
    <dbReference type="NCBI Taxonomy" id="35708"/>
    <lineage>
        <taxon>Eukaryota</taxon>
        <taxon>Viridiplantae</taxon>
        <taxon>Streptophyta</taxon>
        <taxon>Embryophyta</taxon>
        <taxon>Tracheophyta</taxon>
        <taxon>Spermatophyta</taxon>
        <taxon>Magnoliopsida</taxon>
        <taxon>Liliopsida</taxon>
        <taxon>Poales</taxon>
        <taxon>Poaceae</taxon>
        <taxon>PACMAD clade</taxon>
        <taxon>Arundinoideae</taxon>
        <taxon>Arundineae</taxon>
        <taxon>Arundo</taxon>
    </lineage>
</organism>
<sequence>MKVTSFGLRLRSGVPLVCRCSVCAQVASAKQRHIGVAPVSNVFLRTKLPCLCVSQLDWRPLPNLDF</sequence>
<reference evidence="1" key="1">
    <citation type="submission" date="2014-09" db="EMBL/GenBank/DDBJ databases">
        <authorList>
            <person name="Magalhaes I.L.F."/>
            <person name="Oliveira U."/>
            <person name="Santos F.R."/>
            <person name="Vidigal T.H.D.A."/>
            <person name="Brescovit A.D."/>
            <person name="Santos A.J."/>
        </authorList>
    </citation>
    <scope>NUCLEOTIDE SEQUENCE</scope>
    <source>
        <tissue evidence="1">Shoot tissue taken approximately 20 cm above the soil surface</tissue>
    </source>
</reference>
<protein>
    <submittedName>
        <fullName evidence="1">Uncharacterized protein</fullName>
    </submittedName>
</protein>
<accession>A0A0A9GQU3</accession>
<dbReference type="EMBL" id="GBRH01172970">
    <property type="protein sequence ID" value="JAE24926.1"/>
    <property type="molecule type" value="Transcribed_RNA"/>
</dbReference>
<evidence type="ECO:0000313" key="1">
    <source>
        <dbReference type="EMBL" id="JAE24926.1"/>
    </source>
</evidence>
<name>A0A0A9GQU3_ARUDO</name>
<proteinExistence type="predicted"/>
<reference evidence="1" key="2">
    <citation type="journal article" date="2015" name="Data Brief">
        <title>Shoot transcriptome of the giant reed, Arundo donax.</title>
        <authorList>
            <person name="Barrero R.A."/>
            <person name="Guerrero F.D."/>
            <person name="Moolhuijzen P."/>
            <person name="Goolsby J.A."/>
            <person name="Tidwell J."/>
            <person name="Bellgard S.E."/>
            <person name="Bellgard M.I."/>
        </authorList>
    </citation>
    <scope>NUCLEOTIDE SEQUENCE</scope>
    <source>
        <tissue evidence="1">Shoot tissue taken approximately 20 cm above the soil surface</tissue>
    </source>
</reference>
<dbReference type="AlphaFoldDB" id="A0A0A9GQU3"/>